<feature type="domain" description="Ketosynthase family 3 (KS3)" evidence="15">
    <location>
        <begin position="73"/>
        <end position="480"/>
    </location>
</feature>
<feature type="compositionally biased region" description="Pro residues" evidence="14">
    <location>
        <begin position="18"/>
        <end position="29"/>
    </location>
</feature>
<feature type="region of interest" description="Disordered" evidence="14">
    <location>
        <begin position="1"/>
        <end position="74"/>
    </location>
</feature>
<dbReference type="InterPro" id="IPR017568">
    <property type="entry name" value="3-oxoacyl-ACP_synth-2"/>
</dbReference>
<evidence type="ECO:0000256" key="4">
    <source>
        <dbReference type="ARBA" id="ARBA00022679"/>
    </source>
</evidence>
<dbReference type="FunFam" id="3.40.47.10:FF:000029">
    <property type="entry name" value="3-oxoacyl-[acyl-carrier-protein] synthase 1"/>
    <property type="match status" value="1"/>
</dbReference>
<dbReference type="SMART" id="SM00825">
    <property type="entry name" value="PKS_KS"/>
    <property type="match status" value="1"/>
</dbReference>
<evidence type="ECO:0000256" key="5">
    <source>
        <dbReference type="ARBA" id="ARBA00022832"/>
    </source>
</evidence>
<dbReference type="NCBIfam" id="TIGR03150">
    <property type="entry name" value="fabF"/>
    <property type="match status" value="1"/>
</dbReference>
<keyword evidence="8" id="KW-0012">Acyltransferase</keyword>
<name>A0A6S4QAT6_9ACTN</name>
<keyword evidence="6" id="KW-0443">Lipid metabolism</keyword>
<dbReference type="Pfam" id="PF02801">
    <property type="entry name" value="Ketoacyl-synt_C"/>
    <property type="match status" value="1"/>
</dbReference>
<dbReference type="GO" id="GO:0030497">
    <property type="term" value="P:fatty acid elongation"/>
    <property type="evidence" value="ECO:0007669"/>
    <property type="project" value="UniProtKB-ARBA"/>
</dbReference>
<accession>A0A6S4QAT6</accession>
<gene>
    <name evidence="16" type="primary">gdvFB</name>
</gene>
<dbReference type="PROSITE" id="PS00606">
    <property type="entry name" value="KS3_1"/>
    <property type="match status" value="1"/>
</dbReference>
<evidence type="ECO:0000256" key="11">
    <source>
        <dbReference type="ARBA" id="ARBA00047659"/>
    </source>
</evidence>
<dbReference type="GO" id="GO:0004315">
    <property type="term" value="F:3-oxoacyl-[acyl-carrier-protein] synthase activity"/>
    <property type="evidence" value="ECO:0007669"/>
    <property type="project" value="UniProtKB-UniRule"/>
</dbReference>
<dbReference type="AlphaFoldDB" id="A0A6S4QAT6"/>
<evidence type="ECO:0000256" key="10">
    <source>
        <dbReference type="ARBA" id="ARBA00047318"/>
    </source>
</evidence>
<comment type="catalytic activity">
    <reaction evidence="11">
        <text>a fatty acyl-[ACP] + malonyl-[ACP] + H(+) = a 3-oxoacyl-[ACP] + holo-[ACP] + CO2</text>
        <dbReference type="Rhea" id="RHEA:22836"/>
        <dbReference type="Rhea" id="RHEA-COMP:9623"/>
        <dbReference type="Rhea" id="RHEA-COMP:9685"/>
        <dbReference type="Rhea" id="RHEA-COMP:9916"/>
        <dbReference type="Rhea" id="RHEA-COMP:14125"/>
        <dbReference type="ChEBI" id="CHEBI:15378"/>
        <dbReference type="ChEBI" id="CHEBI:16526"/>
        <dbReference type="ChEBI" id="CHEBI:64479"/>
        <dbReference type="ChEBI" id="CHEBI:78449"/>
        <dbReference type="ChEBI" id="CHEBI:78776"/>
        <dbReference type="ChEBI" id="CHEBI:138651"/>
    </reaction>
</comment>
<dbReference type="NCBIfam" id="NF005589">
    <property type="entry name" value="PRK07314.1"/>
    <property type="match status" value="1"/>
</dbReference>
<dbReference type="EC" id="2.3.1.179" evidence="12"/>
<dbReference type="InterPro" id="IPR018201">
    <property type="entry name" value="Ketoacyl_synth_AS"/>
</dbReference>
<evidence type="ECO:0000256" key="1">
    <source>
        <dbReference type="ARBA" id="ARBA00005194"/>
    </source>
</evidence>
<sequence length="483" mass="51014">MRPAHRARRAHPRHRPSRPPSLPRTPPYRPRTEPSRRGARPPPPPPRMPGQGGASPTTEGLPMPHTPDSSASRRRVVITGAGVVTAIGTTVEELWTSLVAGRSGIGPITAFDASDLPTRIAAEVVDFDPLCYMSRRESRRMDHFGRYAVAAAVQAMEQSGLKTTDENGRRLGVFIGSGYGANIAGIAAVERMLERGPKSINANYAIGGAPDNPASEVAMRFGAEGPTGAIITACATGTTCVGEAVHMIRAGRADAVIAGGADDPITRLDVAAMANLRALSRRNDEPQRASRPFDRARDGFVFGAGAGIVVVEEAEHALRRGAPILAEVVGYGATTDAYHSTAPHPEGLGARRALASALQDAGLRPSDVDYVNAHGTSTVLNDRTEVETIRSVFGEHATRIPISSIKSMIGHLIAGAGTVELIATLQAMAHGVVPPTLNCDDPEDTELNFVPNTPQEHTVRTAVSNSFGFGGHNAVLAVRRWEG</sequence>
<dbReference type="SUPFAM" id="SSF53901">
    <property type="entry name" value="Thiolase-like"/>
    <property type="match status" value="2"/>
</dbReference>
<dbReference type="UniPathway" id="UPA00094"/>
<dbReference type="InterPro" id="IPR014030">
    <property type="entry name" value="Ketoacyl_synth_N"/>
</dbReference>
<evidence type="ECO:0000256" key="3">
    <source>
        <dbReference type="ARBA" id="ARBA00022516"/>
    </source>
</evidence>
<proteinExistence type="inferred from homology"/>
<evidence type="ECO:0000313" key="16">
    <source>
        <dbReference type="EMBL" id="BBK08000.1"/>
    </source>
</evidence>
<feature type="compositionally biased region" description="Basic residues" evidence="14">
    <location>
        <begin position="1"/>
        <end position="17"/>
    </location>
</feature>
<reference evidence="16" key="1">
    <citation type="journal article" date="2020" name="Nat. Chem.">
        <title>Acyltransferase that catalyses the condensation of polyketide and peptide moieties of goadvionin hybrid lipopeptides.</title>
        <authorList>
            <person name="Kozakai R."/>
            <person name="Ono T."/>
            <person name="Hoshino S."/>
            <person name="Takahashi H."/>
            <person name="Katsuyama Y."/>
            <person name="Sugai Y."/>
            <person name="Ozaki T."/>
            <person name="Teramoto K."/>
            <person name="Teramoto K."/>
            <person name="Tanaka K."/>
            <person name="Abe I."/>
            <person name="Asamizu S."/>
            <person name="Onaka H."/>
        </authorList>
    </citation>
    <scope>NUCLEOTIDE SEQUENCE</scope>
    <source>
        <strain evidence="16">TP-A0584</strain>
    </source>
</reference>
<evidence type="ECO:0000259" key="15">
    <source>
        <dbReference type="PROSITE" id="PS52004"/>
    </source>
</evidence>
<keyword evidence="5" id="KW-0276">Fatty acid metabolism</keyword>
<dbReference type="PANTHER" id="PTHR11712">
    <property type="entry name" value="POLYKETIDE SYNTHASE-RELATED"/>
    <property type="match status" value="1"/>
</dbReference>
<evidence type="ECO:0000256" key="7">
    <source>
        <dbReference type="ARBA" id="ARBA00023160"/>
    </source>
</evidence>
<comment type="catalytic activity">
    <reaction evidence="10">
        <text>(9Z)-hexadecenoyl-[ACP] + malonyl-[ACP] + H(+) = 3-oxo-(11Z)-octadecenoyl-[ACP] + holo-[ACP] + CO2</text>
        <dbReference type="Rhea" id="RHEA:55040"/>
        <dbReference type="Rhea" id="RHEA-COMP:9623"/>
        <dbReference type="Rhea" id="RHEA-COMP:9685"/>
        <dbReference type="Rhea" id="RHEA-COMP:10800"/>
        <dbReference type="Rhea" id="RHEA-COMP:14074"/>
        <dbReference type="ChEBI" id="CHEBI:15378"/>
        <dbReference type="ChEBI" id="CHEBI:16526"/>
        <dbReference type="ChEBI" id="CHEBI:64479"/>
        <dbReference type="ChEBI" id="CHEBI:78449"/>
        <dbReference type="ChEBI" id="CHEBI:83989"/>
        <dbReference type="ChEBI" id="CHEBI:138538"/>
        <dbReference type="EC" id="2.3.1.179"/>
    </reaction>
</comment>
<dbReference type="InterPro" id="IPR014031">
    <property type="entry name" value="Ketoacyl_synth_C"/>
</dbReference>
<dbReference type="PANTHER" id="PTHR11712:SF336">
    <property type="entry name" value="3-OXOACYL-[ACYL-CARRIER-PROTEIN] SYNTHASE, MITOCHONDRIAL"/>
    <property type="match status" value="1"/>
</dbReference>
<dbReference type="InterPro" id="IPR020841">
    <property type="entry name" value="PKS_Beta-ketoAc_synthase_dom"/>
</dbReference>
<dbReference type="CDD" id="cd00834">
    <property type="entry name" value="KAS_I_II"/>
    <property type="match status" value="1"/>
</dbReference>
<keyword evidence="4 13" id="KW-0808">Transferase</keyword>
<evidence type="ECO:0000256" key="14">
    <source>
        <dbReference type="SAM" id="MobiDB-lite"/>
    </source>
</evidence>
<dbReference type="EMBL" id="LC481990">
    <property type="protein sequence ID" value="BBK08000.1"/>
    <property type="molecule type" value="Genomic_DNA"/>
</dbReference>
<dbReference type="PROSITE" id="PS52004">
    <property type="entry name" value="KS3_2"/>
    <property type="match status" value="1"/>
</dbReference>
<evidence type="ECO:0000256" key="6">
    <source>
        <dbReference type="ARBA" id="ARBA00023098"/>
    </source>
</evidence>
<keyword evidence="7" id="KW-0275">Fatty acid biosynthesis</keyword>
<dbReference type="Pfam" id="PF00109">
    <property type="entry name" value="ketoacyl-synt"/>
    <property type="match status" value="1"/>
</dbReference>
<comment type="pathway">
    <text evidence="1">Lipid metabolism; fatty acid biosynthesis.</text>
</comment>
<evidence type="ECO:0000256" key="2">
    <source>
        <dbReference type="ARBA" id="ARBA00008467"/>
    </source>
</evidence>
<comment type="similarity">
    <text evidence="2 13">Belongs to the thiolase-like superfamily. Beta-ketoacyl-ACP synthases family.</text>
</comment>
<evidence type="ECO:0000256" key="13">
    <source>
        <dbReference type="RuleBase" id="RU003694"/>
    </source>
</evidence>
<evidence type="ECO:0000256" key="8">
    <source>
        <dbReference type="ARBA" id="ARBA00023315"/>
    </source>
</evidence>
<dbReference type="GO" id="GO:0005829">
    <property type="term" value="C:cytosol"/>
    <property type="evidence" value="ECO:0007669"/>
    <property type="project" value="TreeGrafter"/>
</dbReference>
<dbReference type="Gene3D" id="3.40.47.10">
    <property type="match status" value="1"/>
</dbReference>
<dbReference type="InterPro" id="IPR000794">
    <property type="entry name" value="Beta-ketoacyl_synthase"/>
</dbReference>
<evidence type="ECO:0000256" key="9">
    <source>
        <dbReference type="ARBA" id="ARBA00024006"/>
    </source>
</evidence>
<organism evidence="16">
    <name type="scientific">Streptomyces sp. TP-A0584</name>
    <dbReference type="NCBI Taxonomy" id="314563"/>
    <lineage>
        <taxon>Bacteria</taxon>
        <taxon>Bacillati</taxon>
        <taxon>Actinomycetota</taxon>
        <taxon>Actinomycetes</taxon>
        <taxon>Kitasatosporales</taxon>
        <taxon>Streptomycetaceae</taxon>
        <taxon>Streptomyces</taxon>
    </lineage>
</organism>
<dbReference type="InterPro" id="IPR016039">
    <property type="entry name" value="Thiolase-like"/>
</dbReference>
<dbReference type="FunFam" id="3.40.47.10:FF:000018">
    <property type="entry name" value="3-oxoacyl-[acyl-carrier-protein] synthase 2"/>
    <property type="match status" value="1"/>
</dbReference>
<comment type="function">
    <text evidence="9">Involved in the type II fatty acid elongation cycle. Catalyzes the elongation of a wide range of acyl-ACP by the addition of two carbons from malonyl-ACP to an acyl acceptor. Can efficiently catalyze the conversion of palmitoleoyl-ACP (cis-hexadec-9-enoyl-ACP) to cis-vaccenoyl-ACP (cis-octadec-11-enoyl-ACP), an essential step in the thermal regulation of fatty acid composition.</text>
</comment>
<protein>
    <recommendedName>
        <fullName evidence="12">Beta-ketoacyl-ACP synthase II</fullName>
        <ecNumber evidence="12">2.3.1.179</ecNumber>
    </recommendedName>
</protein>
<keyword evidence="3" id="KW-0444">Lipid biosynthesis</keyword>
<evidence type="ECO:0000256" key="12">
    <source>
        <dbReference type="NCBIfam" id="TIGR03150"/>
    </source>
</evidence>